<evidence type="ECO:0000256" key="1">
    <source>
        <dbReference type="ARBA" id="ARBA00007169"/>
    </source>
</evidence>
<accession>A0A0G8EZ66</accession>
<proteinExistence type="inferred from homology"/>
<gene>
    <name evidence="3" type="ORF">B4077_3524</name>
</gene>
<dbReference type="Proteomes" id="UP000035214">
    <property type="component" value="Unassembled WGS sequence"/>
</dbReference>
<comment type="caution">
    <text evidence="3">The sequence shown here is derived from an EMBL/GenBank/DDBJ whole genome shotgun (WGS) entry which is preliminary data.</text>
</comment>
<dbReference type="EMBL" id="LCYI01000022">
    <property type="protein sequence ID" value="KLA29464.1"/>
    <property type="molecule type" value="Genomic_DNA"/>
</dbReference>
<dbReference type="Gene3D" id="3.40.50.1820">
    <property type="entry name" value="alpha/beta hydrolase"/>
    <property type="match status" value="1"/>
</dbReference>
<evidence type="ECO:0000313" key="3">
    <source>
        <dbReference type="EMBL" id="KLA29464.1"/>
    </source>
</evidence>
<feature type="domain" description="Thioesterase" evidence="2">
    <location>
        <begin position="18"/>
        <end position="234"/>
    </location>
</feature>
<dbReference type="InterPro" id="IPR012223">
    <property type="entry name" value="TEII"/>
</dbReference>
<organism evidence="3 4">
    <name type="scientific">Bacillus cereus</name>
    <dbReference type="NCBI Taxonomy" id="1396"/>
    <lineage>
        <taxon>Bacteria</taxon>
        <taxon>Bacillati</taxon>
        <taxon>Bacillota</taxon>
        <taxon>Bacilli</taxon>
        <taxon>Bacillales</taxon>
        <taxon>Bacillaceae</taxon>
        <taxon>Bacillus</taxon>
        <taxon>Bacillus cereus group</taxon>
    </lineage>
</organism>
<evidence type="ECO:0000313" key="4">
    <source>
        <dbReference type="Proteomes" id="UP000035214"/>
    </source>
</evidence>
<dbReference type="InterPro" id="IPR029058">
    <property type="entry name" value="AB_hydrolase_fold"/>
</dbReference>
<dbReference type="Pfam" id="PF00975">
    <property type="entry name" value="Thioesterase"/>
    <property type="match status" value="1"/>
</dbReference>
<reference evidence="3 4" key="1">
    <citation type="submission" date="2015-04" db="EMBL/GenBank/DDBJ databases">
        <title>Draft Genome Sequences of Eight Spore-Forming Food Isolates of Bacillus cereus Genome sequencing.</title>
        <authorList>
            <person name="Krawcyk A.O."/>
            <person name="de Jong A."/>
            <person name="Eijlander R.T."/>
            <person name="Berendsen E.M."/>
            <person name="Holsappel S."/>
            <person name="Wells-Bennik M."/>
            <person name="Kuipers O.P."/>
        </authorList>
    </citation>
    <scope>NUCLEOTIDE SEQUENCE [LARGE SCALE GENOMIC DNA]</scope>
    <source>
        <strain evidence="3 4">B4077</strain>
    </source>
</reference>
<dbReference type="PANTHER" id="PTHR11487:SF0">
    <property type="entry name" value="S-ACYL FATTY ACID SYNTHASE THIOESTERASE, MEDIUM CHAIN"/>
    <property type="match status" value="1"/>
</dbReference>
<protein>
    <recommendedName>
        <fullName evidence="2">Thioesterase domain-containing protein</fullName>
    </recommendedName>
</protein>
<dbReference type="SUPFAM" id="SSF53474">
    <property type="entry name" value="alpha/beta-Hydrolases"/>
    <property type="match status" value="1"/>
</dbReference>
<dbReference type="GO" id="GO:0008610">
    <property type="term" value="P:lipid biosynthetic process"/>
    <property type="evidence" value="ECO:0007669"/>
    <property type="project" value="TreeGrafter"/>
</dbReference>
<dbReference type="PANTHER" id="PTHR11487">
    <property type="entry name" value="THIOESTERASE"/>
    <property type="match status" value="1"/>
</dbReference>
<sequence>MRKLMKDLSPGLNSNKYLVCVPYAGGYSNSFLPLKNYLPKDIKVISFDPPGHGPNLSPLVDNIDDLVNLYLMEMQPILEGEVTLFGHSMGGIIVHRMAQILESKGINPKNVIISAMNPPEIRRKTNHLDDKDFIDYIKSLGGLPDEVLQHQELLNYILPVIRSDFRAIENYINDDTTLLKAPLYIISGTTDSNYTVKGAKKWVEWGNEVHFLTVNGGHMFLLHQADIVGELIMKILDRVKSVK</sequence>
<dbReference type="RefSeq" id="WP_235438578.1">
    <property type="nucleotide sequence ID" value="NZ_LCYI01000022.1"/>
</dbReference>
<dbReference type="InterPro" id="IPR001031">
    <property type="entry name" value="Thioesterase"/>
</dbReference>
<dbReference type="PATRIC" id="fig|1396.428.peg.4624"/>
<name>A0A0G8EZ66_BACCE</name>
<evidence type="ECO:0000259" key="2">
    <source>
        <dbReference type="Pfam" id="PF00975"/>
    </source>
</evidence>
<dbReference type="AlphaFoldDB" id="A0A0G8EZ66"/>
<comment type="similarity">
    <text evidence="1">Belongs to the thioesterase family.</text>
</comment>